<comment type="caution">
    <text evidence="1">The sequence shown here is derived from an EMBL/GenBank/DDBJ whole genome shotgun (WGS) entry which is preliminary data.</text>
</comment>
<dbReference type="AlphaFoldDB" id="A0A1Q8QH30"/>
<dbReference type="STRING" id="1888891.DSOL_4903"/>
<name>A0A1Q8QH30_9FIRM</name>
<keyword evidence="2" id="KW-1185">Reference proteome</keyword>
<evidence type="ECO:0000313" key="1">
    <source>
        <dbReference type="EMBL" id="OLN26621.1"/>
    </source>
</evidence>
<sequence length="142" mass="16556">MKPTVAKDYISSSKIPDFSFSQRLLETIDVENIEEALIHIIQKLLRGKKLRDFLVTKDYLIAIDGTRKMSRPYRWSEECLQKRIRGTEDQYEYYVYTLEANLVFSNGLTLPLMTEFLDNTSEVNPESNKTVKVKVLSDWQPG</sequence>
<accession>A0A1Q8QH30</accession>
<evidence type="ECO:0000313" key="2">
    <source>
        <dbReference type="Proteomes" id="UP000186102"/>
    </source>
</evidence>
<proteinExistence type="predicted"/>
<organism evidence="1 2">
    <name type="scientific">Desulfosporosinus metallidurans</name>
    <dbReference type="NCBI Taxonomy" id="1888891"/>
    <lineage>
        <taxon>Bacteria</taxon>
        <taxon>Bacillati</taxon>
        <taxon>Bacillota</taxon>
        <taxon>Clostridia</taxon>
        <taxon>Eubacteriales</taxon>
        <taxon>Desulfitobacteriaceae</taxon>
        <taxon>Desulfosporosinus</taxon>
    </lineage>
</organism>
<gene>
    <name evidence="1" type="ORF">DSOL_4903</name>
</gene>
<dbReference type="EMBL" id="MLBF01000073">
    <property type="protein sequence ID" value="OLN26621.1"/>
    <property type="molecule type" value="Genomic_DNA"/>
</dbReference>
<dbReference type="Proteomes" id="UP000186102">
    <property type="component" value="Unassembled WGS sequence"/>
</dbReference>
<protein>
    <submittedName>
        <fullName evidence="1">Uncharacterized protein</fullName>
    </submittedName>
</protein>
<reference evidence="1 2" key="1">
    <citation type="submission" date="2016-09" db="EMBL/GenBank/DDBJ databases">
        <title>Complete genome of Desulfosporosinus sp. OL.</title>
        <authorList>
            <person name="Mardanov A."/>
            <person name="Beletsky A."/>
            <person name="Panova A."/>
            <person name="Karnachuk O."/>
            <person name="Ravin N."/>
        </authorList>
    </citation>
    <scope>NUCLEOTIDE SEQUENCE [LARGE SCALE GENOMIC DNA]</scope>
    <source>
        <strain evidence="1 2">OL</strain>
    </source>
</reference>